<keyword evidence="2" id="KW-0418">Kinase</keyword>
<accession>A0A6G3SJZ9</accession>
<feature type="binding site" evidence="1">
    <location>
        <position position="43"/>
    </location>
    <ligand>
        <name>ATP</name>
        <dbReference type="ChEBI" id="CHEBI:30616"/>
    </ligand>
</feature>
<dbReference type="SUPFAM" id="SSF56112">
    <property type="entry name" value="Protein kinase-like (PK-like)"/>
    <property type="match status" value="1"/>
</dbReference>
<reference evidence="2" key="1">
    <citation type="submission" date="2020-01" db="EMBL/GenBank/DDBJ databases">
        <title>Insect and environment-associated Actinomycetes.</title>
        <authorList>
            <person name="Currrie C."/>
            <person name="Chevrette M."/>
            <person name="Carlson C."/>
            <person name="Stubbendieck R."/>
            <person name="Wendt-Pienkowski E."/>
        </authorList>
    </citation>
    <scope>NUCLEOTIDE SEQUENCE</scope>
    <source>
        <strain evidence="2">SID505</strain>
    </source>
</reference>
<keyword evidence="1" id="KW-0547">Nucleotide-binding</keyword>
<gene>
    <name evidence="2" type="ORF">G3I43_02140</name>
</gene>
<dbReference type="InterPro" id="IPR017441">
    <property type="entry name" value="Protein_kinase_ATP_BS"/>
</dbReference>
<dbReference type="GO" id="GO:0005524">
    <property type="term" value="F:ATP binding"/>
    <property type="evidence" value="ECO:0007669"/>
    <property type="project" value="UniProtKB-UniRule"/>
</dbReference>
<dbReference type="InterPro" id="IPR011009">
    <property type="entry name" value="Kinase-like_dom_sf"/>
</dbReference>
<name>A0A6G3SJZ9_STRAQ</name>
<dbReference type="PROSITE" id="PS00107">
    <property type="entry name" value="PROTEIN_KINASE_ATP"/>
    <property type="match status" value="1"/>
</dbReference>
<proteinExistence type="predicted"/>
<dbReference type="GO" id="GO:0004674">
    <property type="term" value="F:protein serine/threonine kinase activity"/>
    <property type="evidence" value="ECO:0007669"/>
    <property type="project" value="UniProtKB-KW"/>
</dbReference>
<evidence type="ECO:0000256" key="1">
    <source>
        <dbReference type="PROSITE-ProRule" id="PRU10141"/>
    </source>
</evidence>
<feature type="non-terminal residue" evidence="2">
    <location>
        <position position="57"/>
    </location>
</feature>
<keyword evidence="1" id="KW-0067">ATP-binding</keyword>
<evidence type="ECO:0000313" key="2">
    <source>
        <dbReference type="EMBL" id="NEB82995.1"/>
    </source>
</evidence>
<dbReference type="EMBL" id="JAAGMK010000056">
    <property type="protein sequence ID" value="NEB82995.1"/>
    <property type="molecule type" value="Genomic_DNA"/>
</dbReference>
<protein>
    <submittedName>
        <fullName evidence="2">Serine/threonine protein kinase</fullName>
    </submittedName>
</protein>
<dbReference type="Gene3D" id="3.30.200.20">
    <property type="entry name" value="Phosphorylase Kinase, domain 1"/>
    <property type="match status" value="1"/>
</dbReference>
<comment type="caution">
    <text evidence="2">The sequence shown here is derived from an EMBL/GenBank/DDBJ whole genome shotgun (WGS) entry which is preliminary data.</text>
</comment>
<dbReference type="AlphaFoldDB" id="A0A6G3SJZ9"/>
<keyword evidence="2" id="KW-0808">Transferase</keyword>
<organism evidence="2">
    <name type="scientific">Streptomyces anulatus</name>
    <name type="common">Streptomyces chrysomallus</name>
    <dbReference type="NCBI Taxonomy" id="1892"/>
    <lineage>
        <taxon>Bacteria</taxon>
        <taxon>Bacillati</taxon>
        <taxon>Actinomycetota</taxon>
        <taxon>Actinomycetes</taxon>
        <taxon>Kitasatosporales</taxon>
        <taxon>Streptomycetaceae</taxon>
        <taxon>Streptomyces</taxon>
    </lineage>
</organism>
<keyword evidence="2" id="KW-0723">Serine/threonine-protein kinase</keyword>
<sequence length="57" mass="5953">MRPLTSQDPRAVGPYRTLARLGSGGMGVVYLARTAGGTLAAVKVIRAEHADDPGFRA</sequence>